<feature type="domain" description="Aminotransferase class I/classII large" evidence="7">
    <location>
        <begin position="22"/>
        <end position="334"/>
    </location>
</feature>
<comment type="similarity">
    <text evidence="6">Belongs to the class-II pyridoxal-phosphate-dependent aminotransferase family. Histidinol-phosphate aminotransferase subfamily.</text>
</comment>
<protein>
    <recommendedName>
        <fullName evidence="6">Histidinol-phosphate aminotransferase</fullName>
        <ecNumber evidence="6">2.6.1.9</ecNumber>
    </recommendedName>
    <alternativeName>
        <fullName evidence="6">Imidazole acetol-phosphate transaminase</fullName>
    </alternativeName>
</protein>
<feature type="modified residue" description="N6-(pyridoxal phosphate)lysine" evidence="6">
    <location>
        <position position="214"/>
    </location>
</feature>
<dbReference type="NCBIfam" id="NF002878">
    <property type="entry name" value="PRK03321.1"/>
    <property type="match status" value="1"/>
</dbReference>
<name>A0A5C5UEF6_9CORY</name>
<dbReference type="HAMAP" id="MF_01023">
    <property type="entry name" value="HisC_aminotrans_2"/>
    <property type="match status" value="1"/>
</dbReference>
<dbReference type="EMBL" id="VOHM01000019">
    <property type="protein sequence ID" value="TWT24147.1"/>
    <property type="molecule type" value="Genomic_DNA"/>
</dbReference>
<sequence length="341" mass="36569">MIRADLTALPDYVPGTRAEGALKLSSNETAYQPLPSVVLAMQAAATTTHRYPDMTSSVLIDALASRLNLPSEQVAVGCGSSALCQQLVQITCANASDEVIFPWRSFEGYPIFVQVAGATPVAIPLSEDHRVDLAAMAAAVTPNTRLIFVCNPNNPTGTIVSKAEFQEFMAAVPSNIIVALDEAYFEYLRTEDTPLAHELIHSYENLVGLRTFSKAFALAGARVGYAFGPAPIISALQKVAIPFAVNSVAQAGAVASLHAADAILARTNEVVFERERVAATLKTIESQANFVWIPGASAETAQLLADRNILVRCFPEGIRITVTNPSEMDRLIEAWKAISDH</sequence>
<dbReference type="Pfam" id="PF00155">
    <property type="entry name" value="Aminotran_1_2"/>
    <property type="match status" value="1"/>
</dbReference>
<keyword evidence="6" id="KW-0028">Amino-acid biosynthesis</keyword>
<dbReference type="OrthoDB" id="9809616at2"/>
<reference evidence="8 9" key="1">
    <citation type="submission" date="2019-08" db="EMBL/GenBank/DDBJ databases">
        <authorList>
            <person name="Lei W."/>
        </authorList>
    </citation>
    <scope>NUCLEOTIDE SEQUENCE [LARGE SCALE GENOMIC DNA]</scope>
    <source>
        <strain evidence="8 9">CCUG 58627</strain>
    </source>
</reference>
<evidence type="ECO:0000256" key="6">
    <source>
        <dbReference type="HAMAP-Rule" id="MF_01023"/>
    </source>
</evidence>
<evidence type="ECO:0000259" key="7">
    <source>
        <dbReference type="Pfam" id="PF00155"/>
    </source>
</evidence>
<organism evidence="8 9">
    <name type="scientific">Corynebacterium canis</name>
    <dbReference type="NCBI Taxonomy" id="679663"/>
    <lineage>
        <taxon>Bacteria</taxon>
        <taxon>Bacillati</taxon>
        <taxon>Actinomycetota</taxon>
        <taxon>Actinomycetes</taxon>
        <taxon>Mycobacteriales</taxon>
        <taxon>Corynebacteriaceae</taxon>
        <taxon>Corynebacterium</taxon>
    </lineage>
</organism>
<dbReference type="GO" id="GO:0030170">
    <property type="term" value="F:pyridoxal phosphate binding"/>
    <property type="evidence" value="ECO:0007669"/>
    <property type="project" value="InterPro"/>
</dbReference>
<dbReference type="Gene3D" id="3.40.640.10">
    <property type="entry name" value="Type I PLP-dependent aspartate aminotransferase-like (Major domain)"/>
    <property type="match status" value="1"/>
</dbReference>
<dbReference type="Proteomes" id="UP000320791">
    <property type="component" value="Unassembled WGS sequence"/>
</dbReference>
<accession>A0A5C5UEF6</accession>
<evidence type="ECO:0000313" key="9">
    <source>
        <dbReference type="Proteomes" id="UP000320791"/>
    </source>
</evidence>
<evidence type="ECO:0000256" key="3">
    <source>
        <dbReference type="ARBA" id="ARBA00022576"/>
    </source>
</evidence>
<keyword evidence="3 6" id="KW-0032">Aminotransferase</keyword>
<dbReference type="PROSITE" id="PS00599">
    <property type="entry name" value="AA_TRANSFER_CLASS_2"/>
    <property type="match status" value="1"/>
</dbReference>
<dbReference type="InterPro" id="IPR001917">
    <property type="entry name" value="Aminotrans_II_pyridoxalP_BS"/>
</dbReference>
<dbReference type="InterPro" id="IPR024892">
    <property type="entry name" value="ArAT"/>
</dbReference>
<evidence type="ECO:0000256" key="1">
    <source>
        <dbReference type="ARBA" id="ARBA00001933"/>
    </source>
</evidence>
<evidence type="ECO:0000313" key="8">
    <source>
        <dbReference type="EMBL" id="TWT24147.1"/>
    </source>
</evidence>
<comment type="pathway">
    <text evidence="6">Amino-acid biosynthesis; L-histidine biosynthesis; L-histidine from 5-phospho-alpha-D-ribose 1-diphosphate: step 7/9.</text>
</comment>
<gene>
    <name evidence="6" type="primary">hisC</name>
    <name evidence="8" type="ORF">FRX94_08785</name>
</gene>
<dbReference type="RefSeq" id="WP_146324758.1">
    <property type="nucleotide sequence ID" value="NZ_BAABLR010000022.1"/>
</dbReference>
<dbReference type="AlphaFoldDB" id="A0A5C5UEF6"/>
<dbReference type="UniPathway" id="UPA00031">
    <property type="reaction ID" value="UER00012"/>
</dbReference>
<dbReference type="Gene3D" id="3.90.1150.10">
    <property type="entry name" value="Aspartate Aminotransferase, domain 1"/>
    <property type="match status" value="1"/>
</dbReference>
<dbReference type="EC" id="2.6.1.9" evidence="6"/>
<proteinExistence type="inferred from homology"/>
<dbReference type="GO" id="GO:0000105">
    <property type="term" value="P:L-histidine biosynthetic process"/>
    <property type="evidence" value="ECO:0007669"/>
    <property type="project" value="UniProtKB-UniRule"/>
</dbReference>
<keyword evidence="4 6" id="KW-0808">Transferase</keyword>
<dbReference type="InterPro" id="IPR050106">
    <property type="entry name" value="HistidinolP_aminotransfase"/>
</dbReference>
<evidence type="ECO:0000256" key="2">
    <source>
        <dbReference type="ARBA" id="ARBA00011738"/>
    </source>
</evidence>
<dbReference type="PANTHER" id="PTHR43643">
    <property type="entry name" value="HISTIDINOL-PHOSPHATE AMINOTRANSFERASE 2"/>
    <property type="match status" value="1"/>
</dbReference>
<dbReference type="InterPro" id="IPR004839">
    <property type="entry name" value="Aminotransferase_I/II_large"/>
</dbReference>
<dbReference type="CDD" id="cd00609">
    <property type="entry name" value="AAT_like"/>
    <property type="match status" value="1"/>
</dbReference>
<dbReference type="InterPro" id="IPR015421">
    <property type="entry name" value="PyrdxlP-dep_Trfase_major"/>
</dbReference>
<comment type="cofactor">
    <cofactor evidence="1 6">
        <name>pyridoxal 5'-phosphate</name>
        <dbReference type="ChEBI" id="CHEBI:597326"/>
    </cofactor>
</comment>
<keyword evidence="6" id="KW-0368">Histidine biosynthesis</keyword>
<keyword evidence="5 6" id="KW-0663">Pyridoxal phosphate</keyword>
<comment type="catalytic activity">
    <reaction evidence="6">
        <text>L-histidinol phosphate + 2-oxoglutarate = 3-(imidazol-4-yl)-2-oxopropyl phosphate + L-glutamate</text>
        <dbReference type="Rhea" id="RHEA:23744"/>
        <dbReference type="ChEBI" id="CHEBI:16810"/>
        <dbReference type="ChEBI" id="CHEBI:29985"/>
        <dbReference type="ChEBI" id="CHEBI:57766"/>
        <dbReference type="ChEBI" id="CHEBI:57980"/>
        <dbReference type="EC" id="2.6.1.9"/>
    </reaction>
</comment>
<comment type="subunit">
    <text evidence="2 6">Homodimer.</text>
</comment>
<evidence type="ECO:0000256" key="5">
    <source>
        <dbReference type="ARBA" id="ARBA00022898"/>
    </source>
</evidence>
<dbReference type="InterPro" id="IPR015424">
    <property type="entry name" value="PyrdxlP-dep_Trfase"/>
</dbReference>
<comment type="caution">
    <text evidence="8">The sequence shown here is derived from an EMBL/GenBank/DDBJ whole genome shotgun (WGS) entry which is preliminary data.</text>
</comment>
<evidence type="ECO:0000256" key="4">
    <source>
        <dbReference type="ARBA" id="ARBA00022679"/>
    </source>
</evidence>
<dbReference type="SUPFAM" id="SSF53383">
    <property type="entry name" value="PLP-dependent transferases"/>
    <property type="match status" value="1"/>
</dbReference>
<dbReference type="PANTHER" id="PTHR43643:SF3">
    <property type="entry name" value="HISTIDINOL-PHOSPHATE AMINOTRANSFERASE"/>
    <property type="match status" value="1"/>
</dbReference>
<dbReference type="InterPro" id="IPR005861">
    <property type="entry name" value="HisP_aminotrans"/>
</dbReference>
<keyword evidence="9" id="KW-1185">Reference proteome</keyword>
<dbReference type="InterPro" id="IPR015422">
    <property type="entry name" value="PyrdxlP-dep_Trfase_small"/>
</dbReference>
<dbReference type="GO" id="GO:0004400">
    <property type="term" value="F:histidinol-phosphate transaminase activity"/>
    <property type="evidence" value="ECO:0007669"/>
    <property type="project" value="UniProtKB-UniRule"/>
</dbReference>